<protein>
    <submittedName>
        <fullName evidence="1">Uncharacterized protein</fullName>
    </submittedName>
</protein>
<name>A0A401UST7_9CLOT</name>
<dbReference type="RefSeq" id="WP_125005454.1">
    <property type="nucleotide sequence ID" value="NZ_BHYK01000037.1"/>
</dbReference>
<evidence type="ECO:0000313" key="2">
    <source>
        <dbReference type="Proteomes" id="UP000287872"/>
    </source>
</evidence>
<comment type="caution">
    <text evidence="1">The sequence shown here is derived from an EMBL/GenBank/DDBJ whole genome shotgun (WGS) entry which is preliminary data.</text>
</comment>
<proteinExistence type="predicted"/>
<sequence>MESDFIEIWSNGISDIVIWELDYTDGQYMAIEDTDCRFKINDKTRHRLEGYKKTETPRLVDKDKILNMYVVYYLKNGHFLSGSISFSDLKWKFPDVNDIVLSNMLYELVKDGKLSYKNTIGGASYYLKGKTRTDLIEKNNLIPKWKEIVNGRASWMHDYEHEYECAKKDIRTHNE</sequence>
<dbReference type="AlphaFoldDB" id="A0A401UST7"/>
<evidence type="ECO:0000313" key="1">
    <source>
        <dbReference type="EMBL" id="GCD12622.1"/>
    </source>
</evidence>
<dbReference type="EMBL" id="BHYK01000037">
    <property type="protein sequence ID" value="GCD12622.1"/>
    <property type="molecule type" value="Genomic_DNA"/>
</dbReference>
<accession>A0A401UST7</accession>
<gene>
    <name evidence="1" type="ORF">Ctaglu_42450</name>
</gene>
<organism evidence="1 2">
    <name type="scientific">Clostridium tagluense</name>
    <dbReference type="NCBI Taxonomy" id="360422"/>
    <lineage>
        <taxon>Bacteria</taxon>
        <taxon>Bacillati</taxon>
        <taxon>Bacillota</taxon>
        <taxon>Clostridia</taxon>
        <taxon>Eubacteriales</taxon>
        <taxon>Clostridiaceae</taxon>
        <taxon>Clostridium</taxon>
    </lineage>
</organism>
<dbReference type="Proteomes" id="UP000287872">
    <property type="component" value="Unassembled WGS sequence"/>
</dbReference>
<reference evidence="1 2" key="1">
    <citation type="submission" date="2018-11" db="EMBL/GenBank/DDBJ databases">
        <title>Genome sequencing and assembly of Clostridium tagluense strain A121.</title>
        <authorList>
            <person name="Murakami T."/>
            <person name="Segawa T."/>
            <person name="Shcherbakova V.A."/>
            <person name="Mori H."/>
            <person name="Yoshimura Y."/>
        </authorList>
    </citation>
    <scope>NUCLEOTIDE SEQUENCE [LARGE SCALE GENOMIC DNA]</scope>
    <source>
        <strain evidence="1 2">A121</strain>
    </source>
</reference>
<keyword evidence="2" id="KW-1185">Reference proteome</keyword>